<dbReference type="AlphaFoldDB" id="A0A914CH25"/>
<dbReference type="WBParaSite" id="ACRNAN_scaffold1076.g18481.t1">
    <property type="protein sequence ID" value="ACRNAN_scaffold1076.g18481.t1"/>
    <property type="gene ID" value="ACRNAN_scaffold1076.g18481"/>
</dbReference>
<feature type="region of interest" description="Disordered" evidence="1">
    <location>
        <begin position="82"/>
        <end position="103"/>
    </location>
</feature>
<dbReference type="Proteomes" id="UP000887540">
    <property type="component" value="Unplaced"/>
</dbReference>
<organism evidence="2 3">
    <name type="scientific">Acrobeloides nanus</name>
    <dbReference type="NCBI Taxonomy" id="290746"/>
    <lineage>
        <taxon>Eukaryota</taxon>
        <taxon>Metazoa</taxon>
        <taxon>Ecdysozoa</taxon>
        <taxon>Nematoda</taxon>
        <taxon>Chromadorea</taxon>
        <taxon>Rhabditida</taxon>
        <taxon>Tylenchina</taxon>
        <taxon>Cephalobomorpha</taxon>
        <taxon>Cephaloboidea</taxon>
        <taxon>Cephalobidae</taxon>
        <taxon>Acrobeloides</taxon>
    </lineage>
</organism>
<evidence type="ECO:0000313" key="3">
    <source>
        <dbReference type="WBParaSite" id="ACRNAN_scaffold1076.g18481.t1"/>
    </source>
</evidence>
<reference evidence="3" key="1">
    <citation type="submission" date="2022-11" db="UniProtKB">
        <authorList>
            <consortium name="WormBaseParasite"/>
        </authorList>
    </citation>
    <scope>IDENTIFICATION</scope>
</reference>
<keyword evidence="2" id="KW-1185">Reference proteome</keyword>
<evidence type="ECO:0000256" key="1">
    <source>
        <dbReference type="SAM" id="MobiDB-lite"/>
    </source>
</evidence>
<proteinExistence type="predicted"/>
<name>A0A914CH25_9BILA</name>
<protein>
    <submittedName>
        <fullName evidence="3">Uncharacterized protein</fullName>
    </submittedName>
</protein>
<sequence length="103" mass="11927">MITFTVGFWTCVATIVVFKPFRDALKELVNNPRMFFKKKRPSLFDRIMKNLNLDKIVLMNKNMVLSKERNILFEKSSTVIPISNPNRRGSSTLGLSKPQNDIH</sequence>
<evidence type="ECO:0000313" key="2">
    <source>
        <dbReference type="Proteomes" id="UP000887540"/>
    </source>
</evidence>
<accession>A0A914CH25</accession>